<evidence type="ECO:0000313" key="1">
    <source>
        <dbReference type="EMBL" id="GAG41980.1"/>
    </source>
</evidence>
<dbReference type="InterPro" id="IPR034756">
    <property type="entry name" value="T2SSM_b"/>
</dbReference>
<protein>
    <submittedName>
        <fullName evidence="1">Uncharacterized protein</fullName>
    </submittedName>
</protein>
<reference evidence="1" key="1">
    <citation type="journal article" date="2014" name="Front. Microbiol.">
        <title>High frequency of phylogenetically diverse reductive dehalogenase-homologous genes in deep subseafloor sedimentary metagenomes.</title>
        <authorList>
            <person name="Kawai M."/>
            <person name="Futagami T."/>
            <person name="Toyoda A."/>
            <person name="Takaki Y."/>
            <person name="Nishi S."/>
            <person name="Hori S."/>
            <person name="Arai W."/>
            <person name="Tsubouchi T."/>
            <person name="Morono Y."/>
            <person name="Uchiyama I."/>
            <person name="Ito T."/>
            <person name="Fujiyama A."/>
            <person name="Inagaki F."/>
            <person name="Takami H."/>
        </authorList>
    </citation>
    <scope>NUCLEOTIDE SEQUENCE</scope>
    <source>
        <strain evidence="1">Expedition CK06-06</strain>
    </source>
</reference>
<dbReference type="Pfam" id="PF10741">
    <property type="entry name" value="T2SSM_b"/>
    <property type="match status" value="1"/>
</dbReference>
<proteinExistence type="predicted"/>
<comment type="caution">
    <text evidence="1">The sequence shown here is derived from an EMBL/GenBank/DDBJ whole genome shotgun (WGS) entry which is preliminary data.</text>
</comment>
<accession>X0XFW9</accession>
<name>X0XFW9_9ZZZZ</name>
<dbReference type="EMBL" id="BARS01058827">
    <property type="protein sequence ID" value="GAG41980.1"/>
    <property type="molecule type" value="Genomic_DNA"/>
</dbReference>
<feature type="non-terminal residue" evidence="1">
    <location>
        <position position="73"/>
    </location>
</feature>
<organism evidence="1">
    <name type="scientific">marine sediment metagenome</name>
    <dbReference type="NCBI Taxonomy" id="412755"/>
    <lineage>
        <taxon>unclassified sequences</taxon>
        <taxon>metagenomes</taxon>
        <taxon>ecological metagenomes</taxon>
    </lineage>
</organism>
<gene>
    <name evidence="1" type="ORF">S01H1_85572</name>
</gene>
<dbReference type="AlphaFoldDB" id="X0XFW9"/>
<sequence length="73" mass="8548">MENGVKVQRSKVLESEEMGTYKRINVQVLFEGSITAFNEIVFALKSHQKYFFIPEIEIRVTNRRNPTTIRTTI</sequence>